<dbReference type="PRINTS" id="PR00310">
    <property type="entry name" value="ANTIPRLFBTG1"/>
</dbReference>
<dbReference type="PANTHER" id="PTHR22978">
    <property type="entry name" value="B-CELL TRANSLOCATION GENE"/>
    <property type="match status" value="1"/>
</dbReference>
<keyword evidence="5" id="KW-1185">Reference proteome</keyword>
<organism evidence="4 5">
    <name type="scientific">Mya arenaria</name>
    <name type="common">Soft-shell clam</name>
    <dbReference type="NCBI Taxonomy" id="6604"/>
    <lineage>
        <taxon>Eukaryota</taxon>
        <taxon>Metazoa</taxon>
        <taxon>Spiralia</taxon>
        <taxon>Lophotrochozoa</taxon>
        <taxon>Mollusca</taxon>
        <taxon>Bivalvia</taxon>
        <taxon>Autobranchia</taxon>
        <taxon>Heteroconchia</taxon>
        <taxon>Euheterodonta</taxon>
        <taxon>Imparidentia</taxon>
        <taxon>Neoheterodontei</taxon>
        <taxon>Myida</taxon>
        <taxon>Myoidea</taxon>
        <taxon>Myidae</taxon>
        <taxon>Mya</taxon>
    </lineage>
</organism>
<proteinExistence type="inferred from homology"/>
<feature type="compositionally biased region" description="Low complexity" evidence="2">
    <location>
        <begin position="188"/>
        <end position="198"/>
    </location>
</feature>
<dbReference type="SUPFAM" id="SSF160696">
    <property type="entry name" value="BTG domain-like"/>
    <property type="match status" value="1"/>
</dbReference>
<reference evidence="4" key="1">
    <citation type="submission" date="2022-11" db="EMBL/GenBank/DDBJ databases">
        <title>Centuries of genome instability and evolution in soft-shell clam transmissible cancer (bioRxiv).</title>
        <authorList>
            <person name="Hart S.F.M."/>
            <person name="Yonemitsu M.A."/>
            <person name="Giersch R.M."/>
            <person name="Beal B.F."/>
            <person name="Arriagada G."/>
            <person name="Davis B.W."/>
            <person name="Ostrander E.A."/>
            <person name="Goff S.P."/>
            <person name="Metzger M.J."/>
        </authorList>
    </citation>
    <scope>NUCLEOTIDE SEQUENCE</scope>
    <source>
        <strain evidence="4">MELC-2E11</strain>
        <tissue evidence="4">Siphon/mantle</tissue>
    </source>
</reference>
<dbReference type="EMBL" id="CP111016">
    <property type="protein sequence ID" value="WAR04844.1"/>
    <property type="molecule type" value="Genomic_DNA"/>
</dbReference>
<evidence type="ECO:0000313" key="5">
    <source>
        <dbReference type="Proteomes" id="UP001164746"/>
    </source>
</evidence>
<dbReference type="InterPro" id="IPR033332">
    <property type="entry name" value="BTG"/>
</dbReference>
<feature type="compositionally biased region" description="Basic residues" evidence="2">
    <location>
        <begin position="201"/>
        <end position="220"/>
    </location>
</feature>
<sequence length="276" mass="31568">MREEIAAAVVFVTRLIKLNDSIPKEKLEEFSTELSSTLVEKFKNHWYDEQPSKGQGYRCIRINPLEPTDPAILKAASQCGLQYNDLNLPQELSLTLWVDPKEVCCRFGESHGSFCQLAVQKEDGNMENQAHTINIEDLVKQQQQRFNMNLNITTTRTSANKLKALAMKNAFNQQANGYHYYSKYHHNAMNNNQHQNGHTPRPFHKTHHHNHQSHYHKNAPHHSSSVNSHERKGSGDFNGVSGNVNGAAQGKDRYRWVRNSKPMPAQQTESMRLSPN</sequence>
<feature type="region of interest" description="Disordered" evidence="2">
    <location>
        <begin position="188"/>
        <end position="276"/>
    </location>
</feature>
<gene>
    <name evidence="4" type="ORF">MAR_020213</name>
</gene>
<dbReference type="Gene3D" id="3.90.640.90">
    <property type="entry name" value="Anti-proliferative protein, N-terminal domain"/>
    <property type="match status" value="1"/>
</dbReference>
<evidence type="ECO:0000256" key="1">
    <source>
        <dbReference type="ARBA" id="ARBA00007989"/>
    </source>
</evidence>
<dbReference type="SMART" id="SM00099">
    <property type="entry name" value="btg1"/>
    <property type="match status" value="1"/>
</dbReference>
<dbReference type="Proteomes" id="UP001164746">
    <property type="component" value="Chromosome 5"/>
</dbReference>
<evidence type="ECO:0000256" key="2">
    <source>
        <dbReference type="SAM" id="MobiDB-lite"/>
    </source>
</evidence>
<name>A0ABY7E6N2_MYAAR</name>
<feature type="compositionally biased region" description="Polar residues" evidence="2">
    <location>
        <begin position="265"/>
        <end position="276"/>
    </location>
</feature>
<protein>
    <submittedName>
        <fullName evidence="4">BTG3-like protein</fullName>
    </submittedName>
</protein>
<comment type="similarity">
    <text evidence="1">Belongs to the BTG family.</text>
</comment>
<dbReference type="InterPro" id="IPR002087">
    <property type="entry name" value="Anti_prolifrtn"/>
</dbReference>
<dbReference type="Pfam" id="PF07742">
    <property type="entry name" value="BTG"/>
    <property type="match status" value="1"/>
</dbReference>
<dbReference type="InterPro" id="IPR036054">
    <property type="entry name" value="BTG-like_sf"/>
</dbReference>
<feature type="domain" description="Anti-proliferative protein" evidence="3">
    <location>
        <begin position="1"/>
        <end position="110"/>
    </location>
</feature>
<dbReference type="PANTHER" id="PTHR22978:SF44">
    <property type="entry name" value="PROTEIN BTG3-LIKE PROTEIN"/>
    <property type="match status" value="1"/>
</dbReference>
<evidence type="ECO:0000259" key="3">
    <source>
        <dbReference type="SMART" id="SM00099"/>
    </source>
</evidence>
<evidence type="ECO:0000313" key="4">
    <source>
        <dbReference type="EMBL" id="WAR04844.1"/>
    </source>
</evidence>
<accession>A0ABY7E6N2</accession>